<dbReference type="GeneID" id="62194247"/>
<sequence length="309" mass="34496">MPGLGSGFADYLMNISQSSKFLDFEEEFFKEKPFYETSLSSSETEESIEPLNDDYFVDYERPSLPRSSISSGYSISGNSDNLEMTSTNWQQQRERESSVNSLSHFHIPQKLKSSPALSRLTKKLLTKQKNEKDSIPSPIELSPTQQYFDFPRRKLCSGMSNDMMELSRTWTNPGISRQSSIVSGRSATGGSGGPGVLTPGTIFGGATAGYEDISEEYFSKQSRKRHHSKSFTNPVCSLNSSLSSATTSIRAEGWTLKNGLLLENDQSDTDNQTDEGDDVHEDDNEIFMRHEEAVADLIAQDVLNRMQLD</sequence>
<organism evidence="2 3">
    <name type="scientific">Eeniella nana</name>
    <name type="common">Yeast</name>
    <name type="synonym">Brettanomyces nanus</name>
    <dbReference type="NCBI Taxonomy" id="13502"/>
    <lineage>
        <taxon>Eukaryota</taxon>
        <taxon>Fungi</taxon>
        <taxon>Dikarya</taxon>
        <taxon>Ascomycota</taxon>
        <taxon>Saccharomycotina</taxon>
        <taxon>Pichiomycetes</taxon>
        <taxon>Pichiales</taxon>
        <taxon>Pichiaceae</taxon>
        <taxon>Brettanomyces</taxon>
    </lineage>
</organism>
<evidence type="ECO:0000313" key="2">
    <source>
        <dbReference type="EMBL" id="QPG73535.1"/>
    </source>
</evidence>
<gene>
    <name evidence="2" type="ORF">FOA43_000846</name>
</gene>
<feature type="compositionally biased region" description="Polar residues" evidence="1">
    <location>
        <begin position="80"/>
        <end position="91"/>
    </location>
</feature>
<evidence type="ECO:0000256" key="1">
    <source>
        <dbReference type="SAM" id="MobiDB-lite"/>
    </source>
</evidence>
<protein>
    <submittedName>
        <fullName evidence="2">Uncharacterized protein</fullName>
    </submittedName>
</protein>
<dbReference type="KEGG" id="bnn:FOA43_000846"/>
<accession>A0A875RZR4</accession>
<dbReference type="Proteomes" id="UP000662931">
    <property type="component" value="Chromosome 1"/>
</dbReference>
<proteinExistence type="predicted"/>
<feature type="region of interest" description="Disordered" evidence="1">
    <location>
        <begin position="175"/>
        <end position="197"/>
    </location>
</feature>
<name>A0A875RZR4_EENNA</name>
<evidence type="ECO:0000313" key="3">
    <source>
        <dbReference type="Proteomes" id="UP000662931"/>
    </source>
</evidence>
<dbReference type="AlphaFoldDB" id="A0A875RZR4"/>
<feature type="compositionally biased region" description="Low complexity" evidence="1">
    <location>
        <begin position="67"/>
        <end position="79"/>
    </location>
</feature>
<dbReference type="RefSeq" id="XP_038777100.1">
    <property type="nucleotide sequence ID" value="XM_038921172.1"/>
</dbReference>
<feature type="region of interest" description="Disordered" evidence="1">
    <location>
        <begin position="67"/>
        <end position="102"/>
    </location>
</feature>
<keyword evidence="3" id="KW-1185">Reference proteome</keyword>
<dbReference type="EMBL" id="CP064812">
    <property type="protein sequence ID" value="QPG73535.1"/>
    <property type="molecule type" value="Genomic_DNA"/>
</dbReference>
<reference evidence="2" key="1">
    <citation type="submission" date="2020-10" db="EMBL/GenBank/DDBJ databases">
        <authorList>
            <person name="Roach M.J.R."/>
        </authorList>
    </citation>
    <scope>NUCLEOTIDE SEQUENCE</scope>
    <source>
        <strain evidence="2">CBS 1945</strain>
    </source>
</reference>